<evidence type="ECO:0000259" key="5">
    <source>
        <dbReference type="PROSITE" id="PS50835"/>
    </source>
</evidence>
<keyword evidence="1" id="KW-0325">Glycoprotein</keyword>
<proteinExistence type="inferred from homology"/>
<feature type="signal peptide" evidence="4">
    <location>
        <begin position="1"/>
        <end position="22"/>
    </location>
</feature>
<dbReference type="STRING" id="303518.ENSPNYP00000025880"/>
<dbReference type="Pfam" id="PF00129">
    <property type="entry name" value="MHC_I"/>
    <property type="match status" value="1"/>
</dbReference>
<protein>
    <recommendedName>
        <fullName evidence="5">Ig-like domain-containing protein</fullName>
    </recommendedName>
</protein>
<dbReference type="InterPro" id="IPR007110">
    <property type="entry name" value="Ig-like_dom"/>
</dbReference>
<dbReference type="InterPro" id="IPR011161">
    <property type="entry name" value="MHC_I-like_Ag-recog"/>
</dbReference>
<keyword evidence="3" id="KW-0472">Membrane</keyword>
<dbReference type="SUPFAM" id="SSF54452">
    <property type="entry name" value="MHC antigen-recognition domain"/>
    <property type="match status" value="1"/>
</dbReference>
<dbReference type="GO" id="GO:0009897">
    <property type="term" value="C:external side of plasma membrane"/>
    <property type="evidence" value="ECO:0007669"/>
    <property type="project" value="TreeGrafter"/>
</dbReference>
<dbReference type="PANTHER" id="PTHR16675:SF237">
    <property type="entry name" value="MHC CLASS I ANTIGEN TRANSCRIPT VARIANT 1-RELATED"/>
    <property type="match status" value="1"/>
</dbReference>
<evidence type="ECO:0000313" key="6">
    <source>
        <dbReference type="Ensembl" id="ENSPNYP00000025880.1"/>
    </source>
</evidence>
<dbReference type="PROSITE" id="PS50835">
    <property type="entry name" value="IG_LIKE"/>
    <property type="match status" value="1"/>
</dbReference>
<keyword evidence="3" id="KW-1133">Transmembrane helix</keyword>
<dbReference type="SMART" id="SM00407">
    <property type="entry name" value="IGc1"/>
    <property type="match status" value="1"/>
</dbReference>
<feature type="transmembrane region" description="Helical" evidence="3">
    <location>
        <begin position="298"/>
        <end position="322"/>
    </location>
</feature>
<dbReference type="InterPro" id="IPR037055">
    <property type="entry name" value="MHC_I-like_Ag-recog_sf"/>
</dbReference>
<dbReference type="Pfam" id="PF07654">
    <property type="entry name" value="C1-set"/>
    <property type="match status" value="1"/>
</dbReference>
<keyword evidence="4" id="KW-0732">Signal</keyword>
<dbReference type="InterPro" id="IPR003597">
    <property type="entry name" value="Ig_C1-set"/>
</dbReference>
<dbReference type="GO" id="GO:0006955">
    <property type="term" value="P:immune response"/>
    <property type="evidence" value="ECO:0007669"/>
    <property type="project" value="TreeGrafter"/>
</dbReference>
<dbReference type="InterPro" id="IPR050208">
    <property type="entry name" value="MHC_class-I_related"/>
</dbReference>
<name>A0A3B4GSA3_9CICH</name>
<evidence type="ECO:0000256" key="3">
    <source>
        <dbReference type="SAM" id="Phobius"/>
    </source>
</evidence>
<dbReference type="FunFam" id="2.60.40.10:FF:000943">
    <property type="entry name" value="Classical MHC class I molecule, alpha-chain"/>
    <property type="match status" value="1"/>
</dbReference>
<feature type="domain" description="Ig-like" evidence="5">
    <location>
        <begin position="196"/>
        <end position="270"/>
    </location>
</feature>
<dbReference type="PRINTS" id="PR01638">
    <property type="entry name" value="MHCCLASSI"/>
</dbReference>
<dbReference type="Gene3D" id="2.60.40.10">
    <property type="entry name" value="Immunoglobulins"/>
    <property type="match status" value="1"/>
</dbReference>
<keyword evidence="3" id="KW-0812">Transmembrane</keyword>
<dbReference type="GO" id="GO:0005615">
    <property type="term" value="C:extracellular space"/>
    <property type="evidence" value="ECO:0007669"/>
    <property type="project" value="TreeGrafter"/>
</dbReference>
<reference evidence="6" key="1">
    <citation type="submission" date="2023-09" db="UniProtKB">
        <authorList>
            <consortium name="Ensembl"/>
        </authorList>
    </citation>
    <scope>IDENTIFICATION</scope>
</reference>
<dbReference type="InterPro" id="IPR013783">
    <property type="entry name" value="Ig-like_fold"/>
</dbReference>
<dbReference type="Gene3D" id="3.30.500.10">
    <property type="entry name" value="MHC class I-like antigen recognition-like"/>
    <property type="match status" value="1"/>
</dbReference>
<dbReference type="GeneTree" id="ENSGT01120000271828"/>
<dbReference type="InterPro" id="IPR036179">
    <property type="entry name" value="Ig-like_dom_sf"/>
</dbReference>
<dbReference type="PANTHER" id="PTHR16675">
    <property type="entry name" value="MHC CLASS I-RELATED"/>
    <property type="match status" value="1"/>
</dbReference>
<dbReference type="Ensembl" id="ENSPNYT00000026517.1">
    <property type="protein sequence ID" value="ENSPNYP00000025880.1"/>
    <property type="gene ID" value="ENSPNYG00000019393.1"/>
</dbReference>
<evidence type="ECO:0000256" key="4">
    <source>
        <dbReference type="SAM" id="SignalP"/>
    </source>
</evidence>
<dbReference type="InterPro" id="IPR001039">
    <property type="entry name" value="MHC_I_a_a1/a2"/>
</dbReference>
<sequence length="334" mass="38200">MFRMFNSMLLCVLFSCATVTHLLQYFYTASSGIPHFPEFVTVGVLDGQPFTYYDSKIKKESPKQDWMAKSEGALYWDRQTRASIADEQIFKGNIEFVKQRLNETGVEQVCLCNPNWERSYSSEVDTETNNVTGYDQLGYDGEDLLPFDLKTETWIKYDSDRALSARQKNYFTHICPEWLKKYLNYSGSSLRRTVLPSVSLLQKSSSSPITCHATGFYPHKAKLLWRKDGKELHEGVNRGEILPNNDGTLQISADLDLSSVKPEDWRSYDCVFQLCGVNKDIITRLDRAVTRTNEGNSLFMIIHMILALGVLAVITVIGFIIYKKKTGERTKQIL</sequence>
<dbReference type="SUPFAM" id="SSF48726">
    <property type="entry name" value="Immunoglobulin"/>
    <property type="match status" value="1"/>
</dbReference>
<evidence type="ECO:0000256" key="1">
    <source>
        <dbReference type="ARBA" id="ARBA00023180"/>
    </source>
</evidence>
<dbReference type="AlphaFoldDB" id="A0A3B4GSA3"/>
<comment type="similarity">
    <text evidence="2">Belongs to the MHC class I family.</text>
</comment>
<feature type="chain" id="PRO_5017420825" description="Ig-like domain-containing protein" evidence="4">
    <location>
        <begin position="23"/>
        <end position="334"/>
    </location>
</feature>
<accession>A0A3B4GSA3</accession>
<evidence type="ECO:0000256" key="2">
    <source>
        <dbReference type="RuleBase" id="RU004439"/>
    </source>
</evidence>
<dbReference type="InterPro" id="IPR011162">
    <property type="entry name" value="MHC_I/II-like_Ag-recog"/>
</dbReference>
<organism evidence="6">
    <name type="scientific">Pundamilia nyererei</name>
    <dbReference type="NCBI Taxonomy" id="303518"/>
    <lineage>
        <taxon>Eukaryota</taxon>
        <taxon>Metazoa</taxon>
        <taxon>Chordata</taxon>
        <taxon>Craniata</taxon>
        <taxon>Vertebrata</taxon>
        <taxon>Euteleostomi</taxon>
        <taxon>Actinopterygii</taxon>
        <taxon>Neopterygii</taxon>
        <taxon>Teleostei</taxon>
        <taxon>Neoteleostei</taxon>
        <taxon>Acanthomorphata</taxon>
        <taxon>Ovalentaria</taxon>
        <taxon>Cichlomorphae</taxon>
        <taxon>Cichliformes</taxon>
        <taxon>Cichlidae</taxon>
        <taxon>African cichlids</taxon>
        <taxon>Pseudocrenilabrinae</taxon>
        <taxon>Haplochromini</taxon>
        <taxon>Pundamilia</taxon>
    </lineage>
</organism>
<dbReference type="PROSITE" id="PS51257">
    <property type="entry name" value="PROKAR_LIPOPROTEIN"/>
    <property type="match status" value="1"/>
</dbReference>